<gene>
    <name evidence="1" type="ORF">O1611_g500</name>
</gene>
<organism evidence="1 2">
    <name type="scientific">Lasiodiplodia mahajangana</name>
    <dbReference type="NCBI Taxonomy" id="1108764"/>
    <lineage>
        <taxon>Eukaryota</taxon>
        <taxon>Fungi</taxon>
        <taxon>Dikarya</taxon>
        <taxon>Ascomycota</taxon>
        <taxon>Pezizomycotina</taxon>
        <taxon>Dothideomycetes</taxon>
        <taxon>Dothideomycetes incertae sedis</taxon>
        <taxon>Botryosphaeriales</taxon>
        <taxon>Botryosphaeriaceae</taxon>
        <taxon>Lasiodiplodia</taxon>
    </lineage>
</organism>
<protein>
    <submittedName>
        <fullName evidence="1">Uncharacterized protein</fullName>
    </submittedName>
</protein>
<sequence>MPKSWIRTFSRHHPPEGGVLSLGQLLRYPDLGSALIRPGDIPPPSEYCRIKIKSSHKFEKGIAEWIPHENENVMRNLFDVKWGLGSVKLNWEIRELETREFHSCLTYRSRALRAAGENLFMESPGEKFMITGVKIARGVVVSSPMKITIRDRSPSLRVGPRVEREGVECGSETEPVKSITIPDFVYAYRLCDGCDHNPLTDENVFVLDKRAMENDWISSETDSEAEADI</sequence>
<name>A0ACC2K0D1_9PEZI</name>
<keyword evidence="2" id="KW-1185">Reference proteome</keyword>
<comment type="caution">
    <text evidence="1">The sequence shown here is derived from an EMBL/GenBank/DDBJ whole genome shotgun (WGS) entry which is preliminary data.</text>
</comment>
<dbReference type="EMBL" id="JAPUUL010000043">
    <property type="protein sequence ID" value="KAJ8133120.1"/>
    <property type="molecule type" value="Genomic_DNA"/>
</dbReference>
<evidence type="ECO:0000313" key="1">
    <source>
        <dbReference type="EMBL" id="KAJ8133120.1"/>
    </source>
</evidence>
<dbReference type="Proteomes" id="UP001153332">
    <property type="component" value="Unassembled WGS sequence"/>
</dbReference>
<evidence type="ECO:0000313" key="2">
    <source>
        <dbReference type="Proteomes" id="UP001153332"/>
    </source>
</evidence>
<reference evidence="1" key="1">
    <citation type="submission" date="2022-12" db="EMBL/GenBank/DDBJ databases">
        <title>Genome Sequence of Lasiodiplodia mahajangana.</title>
        <authorList>
            <person name="Buettner E."/>
        </authorList>
    </citation>
    <scope>NUCLEOTIDE SEQUENCE</scope>
    <source>
        <strain evidence="1">VT137</strain>
    </source>
</reference>
<proteinExistence type="predicted"/>
<accession>A0ACC2K0D1</accession>